<keyword evidence="3" id="KW-1185">Reference proteome</keyword>
<accession>A0A482WW02</accession>
<sequence>MSPKLFSVLAILAFSALFSPQECDAIYDYYGSNGLAGIPSSNGFSNSAGYYGCPYYGGYNGYPPYYGGYYGFPPYYGGYCGYPPYYRRYYGNPSYYPGYNSYPTM</sequence>
<protein>
    <submittedName>
        <fullName evidence="2">Uncharacterized protein</fullName>
    </submittedName>
</protein>
<organism evidence="2 3">
    <name type="scientific">Laodelphax striatellus</name>
    <name type="common">Small brown planthopper</name>
    <name type="synonym">Delphax striatella</name>
    <dbReference type="NCBI Taxonomy" id="195883"/>
    <lineage>
        <taxon>Eukaryota</taxon>
        <taxon>Metazoa</taxon>
        <taxon>Ecdysozoa</taxon>
        <taxon>Arthropoda</taxon>
        <taxon>Hexapoda</taxon>
        <taxon>Insecta</taxon>
        <taxon>Pterygota</taxon>
        <taxon>Neoptera</taxon>
        <taxon>Paraneoptera</taxon>
        <taxon>Hemiptera</taxon>
        <taxon>Auchenorrhyncha</taxon>
        <taxon>Fulgoroidea</taxon>
        <taxon>Delphacidae</taxon>
        <taxon>Criomorphinae</taxon>
        <taxon>Laodelphax</taxon>
    </lineage>
</organism>
<comment type="caution">
    <text evidence="2">The sequence shown here is derived from an EMBL/GenBank/DDBJ whole genome shotgun (WGS) entry which is preliminary data.</text>
</comment>
<dbReference type="Proteomes" id="UP000291343">
    <property type="component" value="Unassembled WGS sequence"/>
</dbReference>
<dbReference type="InParanoid" id="A0A482WW02"/>
<evidence type="ECO:0000313" key="2">
    <source>
        <dbReference type="EMBL" id="RZF37665.1"/>
    </source>
</evidence>
<dbReference type="AlphaFoldDB" id="A0A482WW02"/>
<keyword evidence="1" id="KW-0732">Signal</keyword>
<reference evidence="2 3" key="1">
    <citation type="journal article" date="2017" name="Gigascience">
        <title>Genome sequence of the small brown planthopper, Laodelphax striatellus.</title>
        <authorList>
            <person name="Zhu J."/>
            <person name="Jiang F."/>
            <person name="Wang X."/>
            <person name="Yang P."/>
            <person name="Bao Y."/>
            <person name="Zhao W."/>
            <person name="Wang W."/>
            <person name="Lu H."/>
            <person name="Wang Q."/>
            <person name="Cui N."/>
            <person name="Li J."/>
            <person name="Chen X."/>
            <person name="Luo L."/>
            <person name="Yu J."/>
            <person name="Kang L."/>
            <person name="Cui F."/>
        </authorList>
    </citation>
    <scope>NUCLEOTIDE SEQUENCE [LARGE SCALE GENOMIC DNA]</scope>
    <source>
        <strain evidence="2">Lst14</strain>
    </source>
</reference>
<proteinExistence type="predicted"/>
<evidence type="ECO:0000256" key="1">
    <source>
        <dbReference type="SAM" id="SignalP"/>
    </source>
</evidence>
<name>A0A482WW02_LAOST</name>
<evidence type="ECO:0000313" key="3">
    <source>
        <dbReference type="Proteomes" id="UP000291343"/>
    </source>
</evidence>
<feature type="chain" id="PRO_5019780218" evidence="1">
    <location>
        <begin position="26"/>
        <end position="105"/>
    </location>
</feature>
<feature type="signal peptide" evidence="1">
    <location>
        <begin position="1"/>
        <end position="25"/>
    </location>
</feature>
<dbReference type="EMBL" id="QKKF02023479">
    <property type="protein sequence ID" value="RZF37665.1"/>
    <property type="molecule type" value="Genomic_DNA"/>
</dbReference>
<gene>
    <name evidence="2" type="ORF">LSTR_LSTR003076</name>
</gene>